<dbReference type="GO" id="GO:0019867">
    <property type="term" value="C:outer membrane"/>
    <property type="evidence" value="ECO:0007669"/>
    <property type="project" value="InterPro"/>
</dbReference>
<gene>
    <name evidence="5" type="ORF">FAZ21_15560</name>
</gene>
<reference evidence="5 6" key="1">
    <citation type="submission" date="2019-04" db="EMBL/GenBank/DDBJ databases">
        <title>Chitiniphilus eburnea sp. nov., a novel chitinolytic bacterium isolated from aquaculture sludge.</title>
        <authorList>
            <person name="Sheng M."/>
        </authorList>
    </citation>
    <scope>NUCLEOTIDE SEQUENCE [LARGE SCALE GENOMIC DNA]</scope>
    <source>
        <strain evidence="5 6">HX-2-15</strain>
    </source>
</reference>
<feature type="signal peptide" evidence="3">
    <location>
        <begin position="1"/>
        <end position="19"/>
    </location>
</feature>
<keyword evidence="6" id="KW-1185">Reference proteome</keyword>
<dbReference type="EMBL" id="SUMF01000023">
    <property type="protein sequence ID" value="TJZ68622.1"/>
    <property type="molecule type" value="Genomic_DNA"/>
</dbReference>
<feature type="chain" id="PRO_5020753289" description="Bacterial surface antigen (D15) domain-containing protein" evidence="3">
    <location>
        <begin position="20"/>
        <end position="373"/>
    </location>
</feature>
<evidence type="ECO:0000313" key="5">
    <source>
        <dbReference type="EMBL" id="TJZ68622.1"/>
    </source>
</evidence>
<evidence type="ECO:0000256" key="2">
    <source>
        <dbReference type="ARBA" id="ARBA00023136"/>
    </source>
</evidence>
<accession>A0A4U0PMU5</accession>
<dbReference type="RefSeq" id="WP_136774365.1">
    <property type="nucleotide sequence ID" value="NZ_CP156074.1"/>
</dbReference>
<evidence type="ECO:0000256" key="3">
    <source>
        <dbReference type="SAM" id="SignalP"/>
    </source>
</evidence>
<evidence type="ECO:0000256" key="1">
    <source>
        <dbReference type="ARBA" id="ARBA00004370"/>
    </source>
</evidence>
<protein>
    <recommendedName>
        <fullName evidence="4">Bacterial surface antigen (D15) domain-containing protein</fullName>
    </recommendedName>
</protein>
<name>A0A4U0PMU5_9NEIS</name>
<keyword evidence="3" id="KW-0732">Signal</keyword>
<keyword evidence="2" id="KW-0472">Membrane</keyword>
<dbReference type="Gene3D" id="2.40.160.50">
    <property type="entry name" value="membrane protein fhac: a member of the omp85/tpsb transporter family"/>
    <property type="match status" value="1"/>
</dbReference>
<evidence type="ECO:0000259" key="4">
    <source>
        <dbReference type="Pfam" id="PF01103"/>
    </source>
</evidence>
<organism evidence="5 6">
    <name type="scientific">Chitiniphilus eburneus</name>
    <dbReference type="NCBI Taxonomy" id="2571148"/>
    <lineage>
        <taxon>Bacteria</taxon>
        <taxon>Pseudomonadati</taxon>
        <taxon>Pseudomonadota</taxon>
        <taxon>Betaproteobacteria</taxon>
        <taxon>Neisseriales</taxon>
        <taxon>Chitinibacteraceae</taxon>
        <taxon>Chitiniphilus</taxon>
    </lineage>
</organism>
<dbReference type="OrthoDB" id="9771071at2"/>
<comment type="subcellular location">
    <subcellularLocation>
        <location evidence="1">Membrane</location>
    </subcellularLocation>
</comment>
<evidence type="ECO:0000313" key="6">
    <source>
        <dbReference type="Proteomes" id="UP000310016"/>
    </source>
</evidence>
<sequence length="373" mass="41167">MKQPLLTLCALLLAAPVHADDDQGWLDRLLTRLGASKQVDLSKGIDWGVLPGPFYNPEMGAGIGVAAVGLYKPDNALPDTQLSTLTLRGFVSSVGALGIGFDNNTFFGDDGWRFYAGGSLVRLPTSYWGVGYDAAHQNANKRDYTKEEFTLSPRILRRVAPNTYAGIGWSLQQTHAKDIEDGSAILDDPDGDSVFASGLTAHFSYDTRDFIPNPAHGQTLQMNAGFYAPGLGSDNRFQTLETIYDYYHPLGDDVLALDLYSHLSWGDVPWTMMSQMGNGNRMRGYFLGQYRDKNMVAAQLEYRHHLVGRHGIVFWGGFGTIADRVGDLGDDAPWLPTAGVGYRFEFKPRVNIRLDLGMGRDTTGLYFQLNEAF</sequence>
<dbReference type="InterPro" id="IPR000184">
    <property type="entry name" value="Bac_surfAg_D15"/>
</dbReference>
<dbReference type="Pfam" id="PF01103">
    <property type="entry name" value="Omp85"/>
    <property type="match status" value="1"/>
</dbReference>
<feature type="domain" description="Bacterial surface antigen (D15)" evidence="4">
    <location>
        <begin position="130"/>
        <end position="323"/>
    </location>
</feature>
<comment type="caution">
    <text evidence="5">The sequence shown here is derived from an EMBL/GenBank/DDBJ whole genome shotgun (WGS) entry which is preliminary data.</text>
</comment>
<dbReference type="Proteomes" id="UP000310016">
    <property type="component" value="Unassembled WGS sequence"/>
</dbReference>
<dbReference type="AlphaFoldDB" id="A0A4U0PMU5"/>
<proteinExistence type="predicted"/>